<keyword evidence="1" id="KW-0472">Membrane</keyword>
<accession>A0ABS8JEC8</accession>
<organism evidence="3 4">
    <name type="scientific">Noviluteimonas lactosilytica</name>
    <dbReference type="NCBI Taxonomy" id="2888523"/>
    <lineage>
        <taxon>Bacteria</taxon>
        <taxon>Pseudomonadati</taxon>
        <taxon>Pseudomonadota</taxon>
        <taxon>Gammaproteobacteria</taxon>
        <taxon>Lysobacterales</taxon>
        <taxon>Lysobacteraceae</taxon>
        <taxon>Noviluteimonas</taxon>
    </lineage>
</organism>
<proteinExistence type="predicted"/>
<feature type="domain" description="NERD" evidence="2">
    <location>
        <begin position="90"/>
        <end position="209"/>
    </location>
</feature>
<gene>
    <name evidence="3" type="ORF">LK996_02220</name>
</gene>
<dbReference type="Pfam" id="PF08378">
    <property type="entry name" value="NERD"/>
    <property type="match status" value="1"/>
</dbReference>
<dbReference type="Proteomes" id="UP001165293">
    <property type="component" value="Unassembled WGS sequence"/>
</dbReference>
<reference evidence="3" key="1">
    <citation type="submission" date="2021-10" db="EMBL/GenBank/DDBJ databases">
        <authorList>
            <person name="Lyu M."/>
            <person name="Wang X."/>
            <person name="Meng X."/>
            <person name="Xu K."/>
        </authorList>
    </citation>
    <scope>NUCLEOTIDE SEQUENCE</scope>
    <source>
        <strain evidence="3">A6</strain>
    </source>
</reference>
<feature type="transmembrane region" description="Helical" evidence="1">
    <location>
        <begin position="56"/>
        <end position="79"/>
    </location>
</feature>
<protein>
    <submittedName>
        <fullName evidence="3">NERD domain-containing protein</fullName>
    </submittedName>
</protein>
<comment type="caution">
    <text evidence="3">The sequence shown here is derived from an EMBL/GenBank/DDBJ whole genome shotgun (WGS) entry which is preliminary data.</text>
</comment>
<evidence type="ECO:0000256" key="1">
    <source>
        <dbReference type="SAM" id="Phobius"/>
    </source>
</evidence>
<keyword evidence="1" id="KW-1133">Transmembrane helix</keyword>
<feature type="transmembrane region" description="Helical" evidence="1">
    <location>
        <begin position="23"/>
        <end position="44"/>
    </location>
</feature>
<keyword evidence="4" id="KW-1185">Reference proteome</keyword>
<dbReference type="PROSITE" id="PS50965">
    <property type="entry name" value="NERD"/>
    <property type="match status" value="1"/>
</dbReference>
<evidence type="ECO:0000313" key="3">
    <source>
        <dbReference type="EMBL" id="MCC8361900.1"/>
    </source>
</evidence>
<sequence length="259" mass="28686">MTFKVINLPGEGLRKSIARHDEAFDETLTLIVVVGPITLAAWLATIQQIDWGSVRLGLGEVVIVVGLAIFLGITSARLFRHAAARRRYKEGLAAELAVAQALMPLMADGLSVFHDFPAEGFNIDHVVIGRSAVFSVETKARKKPPERGSAAARVRYDGRRLEFPSHSETRPLEQALAQARWLEKFLSSGVGEPVRVIPVLALPGWYVEQTVPRPEIVVNNCHNPRLMASRNFGDELSESKRKRIAHVLVERYPNVVAED</sequence>
<name>A0ABS8JEC8_9GAMM</name>
<dbReference type="RefSeq" id="WP_230525545.1">
    <property type="nucleotide sequence ID" value="NZ_JAJGAK010000001.1"/>
</dbReference>
<evidence type="ECO:0000313" key="4">
    <source>
        <dbReference type="Proteomes" id="UP001165293"/>
    </source>
</evidence>
<dbReference type="InterPro" id="IPR011528">
    <property type="entry name" value="NERD"/>
</dbReference>
<evidence type="ECO:0000259" key="2">
    <source>
        <dbReference type="PROSITE" id="PS50965"/>
    </source>
</evidence>
<dbReference type="EMBL" id="JAJGAK010000001">
    <property type="protein sequence ID" value="MCC8361900.1"/>
    <property type="molecule type" value="Genomic_DNA"/>
</dbReference>
<keyword evidence="1" id="KW-0812">Transmembrane</keyword>